<name>A0A7S2GZH4_9STRA</name>
<keyword evidence="7" id="KW-0206">Cytoskeleton</keyword>
<evidence type="ECO:0000256" key="10">
    <source>
        <dbReference type="SAM" id="MobiDB-lite"/>
    </source>
</evidence>
<protein>
    <recommendedName>
        <fullName evidence="12">Radial spoke protein 3</fullName>
    </recommendedName>
</protein>
<comment type="similarity">
    <text evidence="2">Belongs to the flagellar radial spoke RSP3 family.</text>
</comment>
<keyword evidence="3" id="KW-0963">Cytoplasm</keyword>
<keyword evidence="5" id="KW-0282">Flagellum</keyword>
<organism evidence="11">
    <name type="scientific">Octactis speculum</name>
    <dbReference type="NCBI Taxonomy" id="3111310"/>
    <lineage>
        <taxon>Eukaryota</taxon>
        <taxon>Sar</taxon>
        <taxon>Stramenopiles</taxon>
        <taxon>Ochrophyta</taxon>
        <taxon>Dictyochophyceae</taxon>
        <taxon>Dictyochales</taxon>
        <taxon>Dictyochaceae</taxon>
        <taxon>Octactis</taxon>
    </lineage>
</organism>
<keyword evidence="6" id="KW-0969">Cilium</keyword>
<evidence type="ECO:0000256" key="8">
    <source>
        <dbReference type="ARBA" id="ARBA00023273"/>
    </source>
</evidence>
<evidence type="ECO:0000256" key="9">
    <source>
        <dbReference type="SAM" id="Coils"/>
    </source>
</evidence>
<dbReference type="GO" id="GO:0005929">
    <property type="term" value="C:cilium"/>
    <property type="evidence" value="ECO:0007669"/>
    <property type="project" value="TreeGrafter"/>
</dbReference>
<feature type="coiled-coil region" evidence="9">
    <location>
        <begin position="208"/>
        <end position="259"/>
    </location>
</feature>
<keyword evidence="9" id="KW-0175">Coiled coil</keyword>
<proteinExistence type="inferred from homology"/>
<dbReference type="EMBL" id="HBGS01055261">
    <property type="protein sequence ID" value="CAD9476055.1"/>
    <property type="molecule type" value="Transcribed_RNA"/>
</dbReference>
<gene>
    <name evidence="11" type="ORF">DSPE1174_LOCUS28619</name>
</gene>
<dbReference type="AlphaFoldDB" id="A0A7S2GZH4"/>
<dbReference type="PANTHER" id="PTHR21648">
    <property type="entry name" value="FLAGELLAR RADIAL SPOKE PROTEIN 3"/>
    <property type="match status" value="1"/>
</dbReference>
<evidence type="ECO:0000256" key="1">
    <source>
        <dbReference type="ARBA" id="ARBA00004611"/>
    </source>
</evidence>
<keyword evidence="4" id="KW-0597">Phosphoprotein</keyword>
<accession>A0A7S2GZH4</accession>
<dbReference type="InterPro" id="IPR009290">
    <property type="entry name" value="Radial_spoke_3"/>
</dbReference>
<evidence type="ECO:0000256" key="4">
    <source>
        <dbReference type="ARBA" id="ARBA00022553"/>
    </source>
</evidence>
<dbReference type="PANTHER" id="PTHR21648:SF0">
    <property type="entry name" value="RADIAL SPOKE HEAD PROTEIN 3 HOMOLOG"/>
    <property type="match status" value="1"/>
</dbReference>
<comment type="subcellular location">
    <subcellularLocation>
        <location evidence="1">Cytoplasm</location>
        <location evidence="1">Cytoskeleton</location>
        <location evidence="1">Flagellum axoneme</location>
    </subcellularLocation>
</comment>
<reference evidence="11" key="1">
    <citation type="submission" date="2021-01" db="EMBL/GenBank/DDBJ databases">
        <authorList>
            <person name="Corre E."/>
            <person name="Pelletier E."/>
            <person name="Niang G."/>
            <person name="Scheremetjew M."/>
            <person name="Finn R."/>
            <person name="Kale V."/>
            <person name="Holt S."/>
            <person name="Cochrane G."/>
            <person name="Meng A."/>
            <person name="Brown T."/>
            <person name="Cohen L."/>
        </authorList>
    </citation>
    <scope>NUCLEOTIDE SEQUENCE</scope>
    <source>
        <strain evidence="11">CCMP1381</strain>
    </source>
</reference>
<evidence type="ECO:0000256" key="5">
    <source>
        <dbReference type="ARBA" id="ARBA00022846"/>
    </source>
</evidence>
<evidence type="ECO:0000256" key="6">
    <source>
        <dbReference type="ARBA" id="ARBA00023069"/>
    </source>
</evidence>
<evidence type="ECO:0008006" key="12">
    <source>
        <dbReference type="Google" id="ProtNLM"/>
    </source>
</evidence>
<evidence type="ECO:0000256" key="2">
    <source>
        <dbReference type="ARBA" id="ARBA00006737"/>
    </source>
</evidence>
<dbReference type="Pfam" id="PF06098">
    <property type="entry name" value="Radial_spoke_3"/>
    <property type="match status" value="1"/>
</dbReference>
<evidence type="ECO:0000256" key="3">
    <source>
        <dbReference type="ARBA" id="ARBA00022490"/>
    </source>
</evidence>
<evidence type="ECO:0000313" key="11">
    <source>
        <dbReference type="EMBL" id="CAD9476055.1"/>
    </source>
</evidence>
<keyword evidence="8" id="KW-0966">Cell projection</keyword>
<evidence type="ECO:0000256" key="7">
    <source>
        <dbReference type="ARBA" id="ARBA00023212"/>
    </source>
</evidence>
<feature type="region of interest" description="Disordered" evidence="10">
    <location>
        <begin position="355"/>
        <end position="377"/>
    </location>
</feature>
<sequence>MAQRMESDATMFQAQTYMHESEPQAVNPMKRAKPKYRAENENDENGDLSNNIMYDRRVVRGNTHAAQIVTQNAQMEMERIRILNDKEFKRNQARIKRERNKRPSTPPPIEGRVHTDCQTDRYLEELTDRPIETEAETQTEAILDRPPSPHFMPAKTGVDVETQIDPELVFDFDVEVTPILEVIVGKTLQTSMLEVMEEEELSAIRKRQDEFEQMRDAELLEVQRLEAEAARAFDEKNRRLKQEKERKRLQKELKEKIAARSFAKNYTSDLTSSVFATLEEAGHFYDPVNREVEQLFLPWLLDEVVSNADAVQAAQSATDSLIKEALKKTTELQKKAKKQYEKKQKALEEARKLKEKMEEERLKKEREEMAAKEAAEE</sequence>
<feature type="region of interest" description="Disordered" evidence="10">
    <location>
        <begin position="1"/>
        <end position="49"/>
    </location>
</feature>